<accession>A0A919WJ08</accession>
<name>A0A919WJ08_9BACI</name>
<keyword evidence="2" id="KW-1185">Reference proteome</keyword>
<evidence type="ECO:0000313" key="1">
    <source>
        <dbReference type="EMBL" id="GIN62611.1"/>
    </source>
</evidence>
<evidence type="ECO:0000313" key="2">
    <source>
        <dbReference type="Proteomes" id="UP000682111"/>
    </source>
</evidence>
<gene>
    <name evidence="1" type="ORF">J27TS8_26040</name>
</gene>
<organism evidence="1 2">
    <name type="scientific">Robertmurraya siralis</name>
    <dbReference type="NCBI Taxonomy" id="77777"/>
    <lineage>
        <taxon>Bacteria</taxon>
        <taxon>Bacillati</taxon>
        <taxon>Bacillota</taxon>
        <taxon>Bacilli</taxon>
        <taxon>Bacillales</taxon>
        <taxon>Bacillaceae</taxon>
        <taxon>Robertmurraya</taxon>
    </lineage>
</organism>
<dbReference type="AlphaFoldDB" id="A0A919WJ08"/>
<dbReference type="Proteomes" id="UP000682111">
    <property type="component" value="Unassembled WGS sequence"/>
</dbReference>
<reference evidence="1" key="1">
    <citation type="submission" date="2021-03" db="EMBL/GenBank/DDBJ databases">
        <title>Antimicrobial resistance genes in bacteria isolated from Japanese honey, and their potential for conferring macrolide and lincosamide resistance in the American foulbrood pathogen Paenibacillus larvae.</title>
        <authorList>
            <person name="Okamoto M."/>
            <person name="Kumagai M."/>
            <person name="Kanamori H."/>
            <person name="Takamatsu D."/>
        </authorList>
    </citation>
    <scope>NUCLEOTIDE SEQUENCE</scope>
    <source>
        <strain evidence="1">J27TS8</strain>
    </source>
</reference>
<proteinExistence type="predicted"/>
<sequence>MSEIKRNGQLCPYTKSLYFYNSNQFNRLLIHTIPYNKEHSSIFHCKKGTIFYKLVIHHQLFFLIAFLLTETICDSKIFAESQKGEGVVPLSP</sequence>
<comment type="caution">
    <text evidence="1">The sequence shown here is derived from an EMBL/GenBank/DDBJ whole genome shotgun (WGS) entry which is preliminary data.</text>
</comment>
<protein>
    <submittedName>
        <fullName evidence="1">Uncharacterized protein</fullName>
    </submittedName>
</protein>
<dbReference type="EMBL" id="BORC01000004">
    <property type="protein sequence ID" value="GIN62611.1"/>
    <property type="molecule type" value="Genomic_DNA"/>
</dbReference>